<dbReference type="InterPro" id="IPR029063">
    <property type="entry name" value="SAM-dependent_MTases_sf"/>
</dbReference>
<dbReference type="PANTHER" id="PTHR43861">
    <property type="entry name" value="TRANS-ACONITATE 2-METHYLTRANSFERASE-RELATED"/>
    <property type="match status" value="1"/>
</dbReference>
<sequence length="198" mass="22081">MEENIFETIAKKYDSPERIELANIIARKVSEELIQSKDKTLIDYGSGTGLIGLQIADSVKTAILVDSSENMVEIINNKVAANKTPNVKAFVADFTKDMIEIKADIILVSLVLLHIPDTKVILEELYETLNTDGNLIIIDFDKNPNVYHPKVHNGFVADELEALLTSVGFKSTDIQPFHHGEKLFMKHDATLFIAVSKK</sequence>
<name>W7C0Y6_9LIST</name>
<evidence type="ECO:0000313" key="3">
    <source>
        <dbReference type="EMBL" id="EUJ30882.1"/>
    </source>
</evidence>
<evidence type="ECO:0000256" key="1">
    <source>
        <dbReference type="ARBA" id="ARBA00022679"/>
    </source>
</evidence>
<dbReference type="Pfam" id="PF13847">
    <property type="entry name" value="Methyltransf_31"/>
    <property type="match status" value="1"/>
</dbReference>
<keyword evidence="3" id="KW-0489">Methyltransferase</keyword>
<dbReference type="Proteomes" id="UP000019254">
    <property type="component" value="Unassembled WGS sequence"/>
</dbReference>
<dbReference type="InterPro" id="IPR025714">
    <property type="entry name" value="Methyltranfer_dom"/>
</dbReference>
<evidence type="ECO:0000259" key="2">
    <source>
        <dbReference type="Pfam" id="PF13847"/>
    </source>
</evidence>
<keyword evidence="4" id="KW-1185">Reference proteome</keyword>
<dbReference type="EMBL" id="AODE01000014">
    <property type="protein sequence ID" value="EUJ30882.1"/>
    <property type="molecule type" value="Genomic_DNA"/>
</dbReference>
<keyword evidence="1 3" id="KW-0808">Transferase</keyword>
<evidence type="ECO:0000313" key="4">
    <source>
        <dbReference type="Proteomes" id="UP000019254"/>
    </source>
</evidence>
<comment type="caution">
    <text evidence="3">The sequence shown here is derived from an EMBL/GenBank/DDBJ whole genome shotgun (WGS) entry which is preliminary data.</text>
</comment>
<reference evidence="3 4" key="1">
    <citation type="journal article" date="2014" name="Int. J. Syst. Evol. Microbiol.">
        <title>Listeria floridensis sp. nov., Listeria aquatica sp. nov., Listeria cornellensis sp. nov., Listeria riparia sp. nov. and Listeria grandensis sp. nov., from agricultural and natural environments.</title>
        <authorList>
            <person name="den Bakker H.C."/>
            <person name="Warchocki S."/>
            <person name="Wright E.M."/>
            <person name="Allred A.F."/>
            <person name="Ahlstrom C."/>
            <person name="Manuel C.S."/>
            <person name="Stasiewicz M.J."/>
            <person name="Burrell A."/>
            <person name="Roof S."/>
            <person name="Strawn L."/>
            <person name="Fortes E.D."/>
            <person name="Nightingale K.K."/>
            <person name="Kephart D."/>
            <person name="Wiedmann M."/>
        </authorList>
    </citation>
    <scope>NUCLEOTIDE SEQUENCE [LARGE SCALE GENOMIC DNA]</scope>
    <source>
        <strain evidence="4">FSL F6-969</strain>
    </source>
</reference>
<dbReference type="OrthoDB" id="9791837at2"/>
<dbReference type="STRING" id="1265820.PCORN_07685"/>
<gene>
    <name evidence="3" type="ORF">PCORN_07685</name>
</gene>
<organism evidence="3 4">
    <name type="scientific">Listeria cornellensis FSL F6-0969</name>
    <dbReference type="NCBI Taxonomy" id="1265820"/>
    <lineage>
        <taxon>Bacteria</taxon>
        <taxon>Bacillati</taxon>
        <taxon>Bacillota</taxon>
        <taxon>Bacilli</taxon>
        <taxon>Bacillales</taxon>
        <taxon>Listeriaceae</taxon>
        <taxon>Listeria</taxon>
    </lineage>
</organism>
<dbReference type="Gene3D" id="3.40.50.150">
    <property type="entry name" value="Vaccinia Virus protein VP39"/>
    <property type="match status" value="1"/>
</dbReference>
<dbReference type="RefSeq" id="WP_036078700.1">
    <property type="nucleotide sequence ID" value="NZ_AODE01000014.1"/>
</dbReference>
<dbReference type="PANTHER" id="PTHR43861:SF3">
    <property type="entry name" value="PUTATIVE (AFU_ORTHOLOGUE AFUA_2G14390)-RELATED"/>
    <property type="match status" value="1"/>
</dbReference>
<dbReference type="CDD" id="cd02440">
    <property type="entry name" value="AdoMet_MTases"/>
    <property type="match status" value="1"/>
</dbReference>
<proteinExistence type="predicted"/>
<dbReference type="GO" id="GO:0008168">
    <property type="term" value="F:methyltransferase activity"/>
    <property type="evidence" value="ECO:0007669"/>
    <property type="project" value="UniProtKB-KW"/>
</dbReference>
<dbReference type="SUPFAM" id="SSF53335">
    <property type="entry name" value="S-adenosyl-L-methionine-dependent methyltransferases"/>
    <property type="match status" value="1"/>
</dbReference>
<accession>W7C0Y6</accession>
<dbReference type="AlphaFoldDB" id="W7C0Y6"/>
<protein>
    <submittedName>
        <fullName evidence="3">Methyltransferase</fullName>
    </submittedName>
</protein>
<feature type="domain" description="Methyltransferase" evidence="2">
    <location>
        <begin position="36"/>
        <end position="141"/>
    </location>
</feature>
<dbReference type="PATRIC" id="fig|1265820.5.peg.1504"/>
<dbReference type="GO" id="GO:0032259">
    <property type="term" value="P:methylation"/>
    <property type="evidence" value="ECO:0007669"/>
    <property type="project" value="UniProtKB-KW"/>
</dbReference>